<comment type="similarity">
    <text evidence="1">Belongs to the sigma-70 factor family. ECF subfamily.</text>
</comment>
<dbReference type="InterPro" id="IPR007627">
    <property type="entry name" value="RNA_pol_sigma70_r2"/>
</dbReference>
<dbReference type="PANTHER" id="PTHR43133:SF8">
    <property type="entry name" value="RNA POLYMERASE SIGMA FACTOR HI_1459-RELATED"/>
    <property type="match status" value="1"/>
</dbReference>
<dbReference type="KEGG" id="schf:IPT68_00655"/>
<protein>
    <submittedName>
        <fullName evidence="8">Sigma-70 family RNA polymerase sigma factor</fullName>
    </submittedName>
</protein>
<dbReference type="InterPro" id="IPR013325">
    <property type="entry name" value="RNA_pol_sigma_r2"/>
</dbReference>
<dbReference type="SUPFAM" id="SSF88946">
    <property type="entry name" value="Sigma2 domain of RNA polymerase sigma factors"/>
    <property type="match status" value="1"/>
</dbReference>
<dbReference type="PANTHER" id="PTHR43133">
    <property type="entry name" value="RNA POLYMERASE ECF-TYPE SIGMA FACTO"/>
    <property type="match status" value="1"/>
</dbReference>
<dbReference type="InterPro" id="IPR013249">
    <property type="entry name" value="RNA_pol_sigma70_r4_t2"/>
</dbReference>
<keyword evidence="4" id="KW-0238">DNA-binding</keyword>
<evidence type="ECO:0000256" key="3">
    <source>
        <dbReference type="ARBA" id="ARBA00023082"/>
    </source>
</evidence>
<dbReference type="InterPro" id="IPR014284">
    <property type="entry name" value="RNA_pol_sigma-70_dom"/>
</dbReference>
<evidence type="ECO:0000256" key="1">
    <source>
        <dbReference type="ARBA" id="ARBA00010641"/>
    </source>
</evidence>
<dbReference type="Gene3D" id="1.10.1740.10">
    <property type="match status" value="1"/>
</dbReference>
<evidence type="ECO:0000256" key="5">
    <source>
        <dbReference type="ARBA" id="ARBA00023163"/>
    </source>
</evidence>
<evidence type="ECO:0000259" key="6">
    <source>
        <dbReference type="Pfam" id="PF04542"/>
    </source>
</evidence>
<keyword evidence="2" id="KW-0805">Transcription regulation</keyword>
<dbReference type="SUPFAM" id="SSF88659">
    <property type="entry name" value="Sigma3 and sigma4 domains of RNA polymerase sigma factors"/>
    <property type="match status" value="1"/>
</dbReference>
<dbReference type="GO" id="GO:0003677">
    <property type="term" value="F:DNA binding"/>
    <property type="evidence" value="ECO:0007669"/>
    <property type="project" value="UniProtKB-KW"/>
</dbReference>
<evidence type="ECO:0000256" key="4">
    <source>
        <dbReference type="ARBA" id="ARBA00023125"/>
    </source>
</evidence>
<feature type="domain" description="RNA polymerase sigma-70 region 2" evidence="6">
    <location>
        <begin position="23"/>
        <end position="91"/>
    </location>
</feature>
<dbReference type="Pfam" id="PF04542">
    <property type="entry name" value="Sigma70_r2"/>
    <property type="match status" value="1"/>
</dbReference>
<dbReference type="EMBL" id="CP063374">
    <property type="protein sequence ID" value="QOV44594.1"/>
    <property type="molecule type" value="Genomic_DNA"/>
</dbReference>
<keyword evidence="3" id="KW-0731">Sigma factor</keyword>
<dbReference type="InterPro" id="IPR036388">
    <property type="entry name" value="WH-like_DNA-bd_sf"/>
</dbReference>
<dbReference type="NCBIfam" id="TIGR02937">
    <property type="entry name" value="sigma70-ECF"/>
    <property type="match status" value="1"/>
</dbReference>
<evidence type="ECO:0000313" key="8">
    <source>
        <dbReference type="EMBL" id="QOV44594.1"/>
    </source>
</evidence>
<reference evidence="8 9" key="1">
    <citation type="submission" date="2020-10" db="EMBL/GenBank/DDBJ databases">
        <title>Streptomyces chromofuscus complate genome analysis.</title>
        <authorList>
            <person name="Anwar N."/>
        </authorList>
    </citation>
    <scope>NUCLEOTIDE SEQUENCE [LARGE SCALE GENOMIC DNA]</scope>
    <source>
        <strain evidence="8 9">DSM 40273</strain>
    </source>
</reference>
<dbReference type="GO" id="GO:0006352">
    <property type="term" value="P:DNA-templated transcription initiation"/>
    <property type="evidence" value="ECO:0007669"/>
    <property type="project" value="InterPro"/>
</dbReference>
<dbReference type="Pfam" id="PF08281">
    <property type="entry name" value="Sigma70_r4_2"/>
    <property type="match status" value="1"/>
</dbReference>
<feature type="domain" description="RNA polymerase sigma factor 70 region 4 type 2" evidence="7">
    <location>
        <begin position="126"/>
        <end position="176"/>
    </location>
</feature>
<dbReference type="RefSeq" id="WP_189697669.1">
    <property type="nucleotide sequence ID" value="NZ_BMTA01000005.1"/>
</dbReference>
<dbReference type="Proteomes" id="UP000594008">
    <property type="component" value="Chromosome"/>
</dbReference>
<proteinExistence type="inferred from homology"/>
<name>A0A7M2T8M1_STRCW</name>
<organism evidence="8 9">
    <name type="scientific">Streptomyces chromofuscus</name>
    <dbReference type="NCBI Taxonomy" id="42881"/>
    <lineage>
        <taxon>Bacteria</taxon>
        <taxon>Bacillati</taxon>
        <taxon>Actinomycetota</taxon>
        <taxon>Actinomycetes</taxon>
        <taxon>Kitasatosporales</taxon>
        <taxon>Streptomycetaceae</taxon>
        <taxon>Streptomyces</taxon>
    </lineage>
</organism>
<dbReference type="AlphaFoldDB" id="A0A7M2T8M1"/>
<gene>
    <name evidence="8" type="ORF">IPT68_00655</name>
</gene>
<sequence>MRQPPGGYEVARIGEDPEAFEAFYREHVQAVLRYATRRCRDPHAAADLVAEVFLAAISAAHGYRDELGSPVAWLYGIARNVAASEERRAARAWAAERRLAGRRLLDGDDIARLEERIDAERDYRALLADLAALPAGQRAVLESVAVDGLTVAEAATVLGITQVTARVRLHRARRALKCAPETTVLESAPPFSSLMEA</sequence>
<dbReference type="GO" id="GO:0016987">
    <property type="term" value="F:sigma factor activity"/>
    <property type="evidence" value="ECO:0007669"/>
    <property type="project" value="UniProtKB-KW"/>
</dbReference>
<keyword evidence="5" id="KW-0804">Transcription</keyword>
<evidence type="ECO:0000256" key="2">
    <source>
        <dbReference type="ARBA" id="ARBA00023015"/>
    </source>
</evidence>
<keyword evidence="9" id="KW-1185">Reference proteome</keyword>
<evidence type="ECO:0000259" key="7">
    <source>
        <dbReference type="Pfam" id="PF08281"/>
    </source>
</evidence>
<dbReference type="InterPro" id="IPR013324">
    <property type="entry name" value="RNA_pol_sigma_r3/r4-like"/>
</dbReference>
<dbReference type="InterPro" id="IPR039425">
    <property type="entry name" value="RNA_pol_sigma-70-like"/>
</dbReference>
<evidence type="ECO:0000313" key="9">
    <source>
        <dbReference type="Proteomes" id="UP000594008"/>
    </source>
</evidence>
<dbReference type="Gene3D" id="1.10.10.10">
    <property type="entry name" value="Winged helix-like DNA-binding domain superfamily/Winged helix DNA-binding domain"/>
    <property type="match status" value="1"/>
</dbReference>
<accession>A0A7M2T8M1</accession>